<dbReference type="RefSeq" id="WP_226392412.1">
    <property type="nucleotide sequence ID" value="NZ_JADCKB010000008.1"/>
</dbReference>
<keyword evidence="5 9" id="KW-1003">Cell membrane</keyword>
<comment type="caution">
    <text evidence="10">The sequence shown here is derived from an EMBL/GenBank/DDBJ whole genome shotgun (WGS) entry which is preliminary data.</text>
</comment>
<keyword evidence="7 9" id="KW-1133">Transmembrane helix</keyword>
<dbReference type="GO" id="GO:0005886">
    <property type="term" value="C:plasma membrane"/>
    <property type="evidence" value="ECO:0007669"/>
    <property type="project" value="UniProtKB-SubCell"/>
</dbReference>
<dbReference type="GO" id="GO:0022857">
    <property type="term" value="F:transmembrane transporter activity"/>
    <property type="evidence" value="ECO:0007669"/>
    <property type="project" value="UniProtKB-UniRule"/>
</dbReference>
<evidence type="ECO:0000313" key="10">
    <source>
        <dbReference type="EMBL" id="MBE5039862.1"/>
    </source>
</evidence>
<comment type="subcellular location">
    <subcellularLocation>
        <location evidence="1 9">Cell membrane</location>
        <topology evidence="1 9">Multi-pass membrane protein</topology>
    </subcellularLocation>
</comment>
<dbReference type="PANTHER" id="PTHR34857">
    <property type="entry name" value="SLL0384 PROTEIN"/>
    <property type="match status" value="1"/>
</dbReference>
<feature type="transmembrane region" description="Helical" evidence="9">
    <location>
        <begin position="26"/>
        <end position="53"/>
    </location>
</feature>
<dbReference type="PANTHER" id="PTHR34857:SF2">
    <property type="entry name" value="SLL0384 PROTEIN"/>
    <property type="match status" value="1"/>
</dbReference>
<protein>
    <recommendedName>
        <fullName evidence="3 9">Energy-coupling factor transporter transmembrane protein EcfT</fullName>
        <shortName evidence="9">ECF transporter T component EcfT</shortName>
    </recommendedName>
</protein>
<evidence type="ECO:0000256" key="3">
    <source>
        <dbReference type="ARBA" id="ARBA00014042"/>
    </source>
</evidence>
<evidence type="ECO:0000256" key="8">
    <source>
        <dbReference type="ARBA" id="ARBA00023136"/>
    </source>
</evidence>
<accession>A0A9D5LZK2</accession>
<dbReference type="InterPro" id="IPR003339">
    <property type="entry name" value="ABC/ECF_trnsptr_transmembrane"/>
</dbReference>
<evidence type="ECO:0000256" key="2">
    <source>
        <dbReference type="ARBA" id="ARBA00005660"/>
    </source>
</evidence>
<dbReference type="AlphaFoldDB" id="A0A9D5LZK2"/>
<evidence type="ECO:0000256" key="7">
    <source>
        <dbReference type="ARBA" id="ARBA00022989"/>
    </source>
</evidence>
<proteinExistence type="inferred from homology"/>
<comment type="similarity">
    <text evidence="2 9">Belongs to the energy-coupling factor EcfT family.</text>
</comment>
<evidence type="ECO:0000256" key="6">
    <source>
        <dbReference type="ARBA" id="ARBA00022692"/>
    </source>
</evidence>
<dbReference type="InterPro" id="IPR024919">
    <property type="entry name" value="EcfT"/>
</dbReference>
<evidence type="ECO:0000256" key="9">
    <source>
        <dbReference type="HAMAP-Rule" id="MF_01461"/>
    </source>
</evidence>
<reference evidence="10" key="1">
    <citation type="submission" date="2020-10" db="EMBL/GenBank/DDBJ databases">
        <title>ChiBAC.</title>
        <authorList>
            <person name="Zenner C."/>
            <person name="Hitch T.C.A."/>
            <person name="Clavel T."/>
        </authorList>
    </citation>
    <scope>NUCLEOTIDE SEQUENCE</scope>
    <source>
        <strain evidence="10">DSM 107454</strain>
    </source>
</reference>
<comment type="subunit">
    <text evidence="9">Forms a stable energy-coupling factor (ECF) transporter complex composed of 2 membrane-embedded substrate-binding proteins (S component), 2 ATP-binding proteins (A component) and 2 transmembrane proteins (T component).</text>
</comment>
<dbReference type="Proteomes" id="UP000806542">
    <property type="component" value="Unassembled WGS sequence"/>
</dbReference>
<organism evidence="10 11">
    <name type="scientific">Ructibacterium gallinarum</name>
    <dbReference type="NCBI Taxonomy" id="2779355"/>
    <lineage>
        <taxon>Bacteria</taxon>
        <taxon>Bacillati</taxon>
        <taxon>Bacillota</taxon>
        <taxon>Clostridia</taxon>
        <taxon>Eubacteriales</taxon>
        <taxon>Oscillospiraceae</taxon>
        <taxon>Ructibacterium</taxon>
    </lineage>
</organism>
<keyword evidence="11" id="KW-1185">Reference proteome</keyword>
<keyword evidence="8 9" id="KW-0472">Membrane</keyword>
<feature type="transmembrane region" description="Helical" evidence="9">
    <location>
        <begin position="247"/>
        <end position="265"/>
    </location>
</feature>
<dbReference type="EMBL" id="JADCKB010000008">
    <property type="protein sequence ID" value="MBE5039862.1"/>
    <property type="molecule type" value="Genomic_DNA"/>
</dbReference>
<feature type="transmembrane region" description="Helical" evidence="9">
    <location>
        <begin position="73"/>
        <end position="94"/>
    </location>
</feature>
<gene>
    <name evidence="9" type="primary">ecfT</name>
    <name evidence="10" type="ORF">INF28_05215</name>
</gene>
<evidence type="ECO:0000313" key="11">
    <source>
        <dbReference type="Proteomes" id="UP000806542"/>
    </source>
</evidence>
<feature type="transmembrane region" description="Helical" evidence="9">
    <location>
        <begin position="149"/>
        <end position="167"/>
    </location>
</feature>
<dbReference type="CDD" id="cd16914">
    <property type="entry name" value="EcfT"/>
    <property type="match status" value="1"/>
</dbReference>
<dbReference type="InterPro" id="IPR051611">
    <property type="entry name" value="ECF_transporter_component"/>
</dbReference>
<evidence type="ECO:0000256" key="5">
    <source>
        <dbReference type="ARBA" id="ARBA00022475"/>
    </source>
</evidence>
<evidence type="ECO:0000256" key="1">
    <source>
        <dbReference type="ARBA" id="ARBA00004651"/>
    </source>
</evidence>
<dbReference type="Pfam" id="PF02361">
    <property type="entry name" value="CbiQ"/>
    <property type="match status" value="1"/>
</dbReference>
<sequence length="274" mass="30766">MLKDITLGQYFPGDTIIHRLDPRTKLLLVLVYMILTFSINGFLGYLILAVFTFGCIFISRVPLKFVLKGLKPIFVFIVITGLFNLFLTGGDPVFHWWIFTITKQGLYFAAFMILRLVFLILGTSLLTLTTSPIALTDGLEHLLSPFKRIGLPAHELAMMMTIALRFIPTLMEETDKIIKAQSARGADFESGNLLRRAKAMVPILIPLFISAFRRADELATAMECRCYRGGENRTRLHELKYTKADSAAWLCFLLLAALLLALRFLPWTGGGAAL</sequence>
<name>A0A9D5LZK2_9FIRM</name>
<feature type="transmembrane region" description="Helical" evidence="9">
    <location>
        <begin position="106"/>
        <end position="129"/>
    </location>
</feature>
<evidence type="ECO:0000256" key="4">
    <source>
        <dbReference type="ARBA" id="ARBA00022448"/>
    </source>
</evidence>
<keyword evidence="6 9" id="KW-0812">Transmembrane</keyword>
<keyword evidence="4 9" id="KW-0813">Transport</keyword>
<comment type="function">
    <text evidence="9">Transmembrane (T) component of an energy-coupling factor (ECF) ABC-transporter complex. Unlike classic ABC transporters this ECF transporter provides the energy necessary to transport a number of different substrates.</text>
</comment>
<dbReference type="HAMAP" id="MF_01461">
    <property type="entry name" value="EcfT"/>
    <property type="match status" value="1"/>
</dbReference>